<dbReference type="AlphaFoldDB" id="A0A914IE28"/>
<keyword evidence="3" id="KW-1185">Reference proteome</keyword>
<dbReference type="SUPFAM" id="SSF49899">
    <property type="entry name" value="Concanavalin A-like lectins/glucanases"/>
    <property type="match status" value="1"/>
</dbReference>
<dbReference type="WBParaSite" id="Gr19_v10_g9756.t1">
    <property type="protein sequence ID" value="Gr19_v10_g9756.t1"/>
    <property type="gene ID" value="Gr19_v10_g9756"/>
</dbReference>
<accession>A0A914IE28</accession>
<feature type="domain" description="B30.2/SPRY" evidence="2">
    <location>
        <begin position="226"/>
        <end position="421"/>
    </location>
</feature>
<proteinExistence type="predicted"/>
<dbReference type="InterPro" id="IPR044736">
    <property type="entry name" value="Gid1/RanBPM/SPLA_SPRY"/>
</dbReference>
<dbReference type="PROSITE" id="PS50188">
    <property type="entry name" value="B302_SPRY"/>
    <property type="match status" value="1"/>
</dbReference>
<dbReference type="InterPro" id="IPR003877">
    <property type="entry name" value="SPRY_dom"/>
</dbReference>
<dbReference type="CDD" id="cd12885">
    <property type="entry name" value="SPRY_RanBP_like"/>
    <property type="match status" value="1"/>
</dbReference>
<organism evidence="3 4">
    <name type="scientific">Globodera rostochiensis</name>
    <name type="common">Golden nematode worm</name>
    <name type="synonym">Heterodera rostochiensis</name>
    <dbReference type="NCBI Taxonomy" id="31243"/>
    <lineage>
        <taxon>Eukaryota</taxon>
        <taxon>Metazoa</taxon>
        <taxon>Ecdysozoa</taxon>
        <taxon>Nematoda</taxon>
        <taxon>Chromadorea</taxon>
        <taxon>Rhabditida</taxon>
        <taxon>Tylenchina</taxon>
        <taxon>Tylenchomorpha</taxon>
        <taxon>Tylenchoidea</taxon>
        <taxon>Heteroderidae</taxon>
        <taxon>Heteroderinae</taxon>
        <taxon>Globodera</taxon>
    </lineage>
</organism>
<dbReference type="Pfam" id="PF00622">
    <property type="entry name" value="SPRY"/>
    <property type="match status" value="1"/>
</dbReference>
<evidence type="ECO:0000259" key="2">
    <source>
        <dbReference type="PROSITE" id="PS50188"/>
    </source>
</evidence>
<dbReference type="PANTHER" id="PTHR12864">
    <property type="entry name" value="RAN BINDING PROTEIN 9-RELATED"/>
    <property type="match status" value="1"/>
</dbReference>
<protein>
    <submittedName>
        <fullName evidence="4">B30.2/SPRY domain-containing protein</fullName>
    </submittedName>
</protein>
<dbReference type="InterPro" id="IPR050618">
    <property type="entry name" value="Ubq-SigPath_Reg"/>
</dbReference>
<reference evidence="4" key="1">
    <citation type="submission" date="2022-11" db="UniProtKB">
        <authorList>
            <consortium name="WormBaseParasite"/>
        </authorList>
    </citation>
    <scope>IDENTIFICATION</scope>
</reference>
<dbReference type="InterPro" id="IPR001870">
    <property type="entry name" value="B30.2/SPRY"/>
</dbReference>
<evidence type="ECO:0000313" key="4">
    <source>
        <dbReference type="WBParaSite" id="Gr19_v10_g9756.t1"/>
    </source>
</evidence>
<name>A0A914IE28_GLORO</name>
<evidence type="ECO:0000256" key="1">
    <source>
        <dbReference type="SAM" id="Coils"/>
    </source>
</evidence>
<feature type="coiled-coil region" evidence="1">
    <location>
        <begin position="49"/>
        <end position="83"/>
    </location>
</feature>
<keyword evidence="1" id="KW-0175">Coiled coil</keyword>
<dbReference type="SMART" id="SM00449">
    <property type="entry name" value="SPRY"/>
    <property type="match status" value="1"/>
</dbReference>
<dbReference type="InterPro" id="IPR043136">
    <property type="entry name" value="B30.2/SPRY_sf"/>
</dbReference>
<evidence type="ECO:0000313" key="3">
    <source>
        <dbReference type="Proteomes" id="UP000887572"/>
    </source>
</evidence>
<sequence>MNCLRFWGKKRPLQQSEAKNNNCQQVEEVYISKNELQKKALQTNGVIELEEYQKLVNALQTTIVGLEKQQQNLQNLVAALTERVGISEAAKCVERDRVAQLETDVGRLAEEQNRKLNELGNDVNEELELVAEKFAKMEECPKQLQHNIDASTEEHRGNVEQQNKPREMNESLNSIQAMVVAELEQQKQSNANKFAEIEQQNALQQEKVVMMEEYQKEQQLNIVHLQKTVAVLSEAKKAIGLISQQNRWDPAACHDQLALIGPDRLIVQNNGDNLGDRSVLAEWPIPTNHYGIFYYEVTNIGKKGYVSIGFAAKPMPLDGWVGWCEGTYAYESGGKFWGHEVDGCSHSRYGRPCIGGKPKFGCGDVIGCGVNLATRQMIYTKNGQRLDTANLFVTFAAELFPCVTLYHSGAKIEANFGPNFEYKF</sequence>
<dbReference type="Gene3D" id="2.60.120.920">
    <property type="match status" value="1"/>
</dbReference>
<dbReference type="InterPro" id="IPR013320">
    <property type="entry name" value="ConA-like_dom_sf"/>
</dbReference>
<dbReference type="Proteomes" id="UP000887572">
    <property type="component" value="Unplaced"/>
</dbReference>